<sequence>MANLEKQIDLTKDAVYIVRGGKLIQIDNPPLGFGKQEISWQDGKPTHVDFKYSRKL</sequence>
<dbReference type="Proteomes" id="UP000245938">
    <property type="component" value="Unassembled WGS sequence"/>
</dbReference>
<dbReference type="EMBL" id="QFVR01000003">
    <property type="protein sequence ID" value="PWI26341.1"/>
    <property type="molecule type" value="Genomic_DNA"/>
</dbReference>
<dbReference type="InterPro" id="IPR025017">
    <property type="entry name" value="DUF3954"/>
</dbReference>
<name>A0A2U3AP84_9BACL</name>
<evidence type="ECO:0000313" key="2">
    <source>
        <dbReference type="Proteomes" id="UP000245938"/>
    </source>
</evidence>
<dbReference type="Pfam" id="PF13128">
    <property type="entry name" value="DUF3954"/>
    <property type="match status" value="1"/>
</dbReference>
<comment type="caution">
    <text evidence="1">The sequence shown here is derived from an EMBL/GenBank/DDBJ whole genome shotgun (WGS) entry which is preliminary data.</text>
</comment>
<proteinExistence type="predicted"/>
<dbReference type="OrthoDB" id="2909155at2"/>
<gene>
    <name evidence="1" type="ORF">DEX24_03115</name>
</gene>
<dbReference type="RefSeq" id="WP_109304945.1">
    <property type="nucleotide sequence ID" value="NZ_BJUF01000040.1"/>
</dbReference>
<evidence type="ECO:0000313" key="1">
    <source>
        <dbReference type="EMBL" id="PWI26341.1"/>
    </source>
</evidence>
<accession>A0A2U3AP84</accession>
<keyword evidence="2" id="KW-1185">Reference proteome</keyword>
<dbReference type="AlphaFoldDB" id="A0A2U3AP84"/>
<organism evidence="1 2">
    <name type="scientific">Kurthia sibirica</name>
    <dbReference type="NCBI Taxonomy" id="202750"/>
    <lineage>
        <taxon>Bacteria</taxon>
        <taxon>Bacillati</taxon>
        <taxon>Bacillota</taxon>
        <taxon>Bacilli</taxon>
        <taxon>Bacillales</taxon>
        <taxon>Caryophanaceae</taxon>
        <taxon>Kurthia</taxon>
    </lineage>
</organism>
<protein>
    <submittedName>
        <fullName evidence="1">DUF3954 domain-containing protein</fullName>
    </submittedName>
</protein>
<reference evidence="1 2" key="1">
    <citation type="submission" date="2018-05" db="EMBL/GenBank/DDBJ databases">
        <title>Kurthia sibirica genome sequence.</title>
        <authorList>
            <person name="Maclea K.S."/>
            <person name="Goen A.E."/>
        </authorList>
    </citation>
    <scope>NUCLEOTIDE SEQUENCE [LARGE SCALE GENOMIC DNA]</scope>
    <source>
        <strain evidence="1 2">ATCC 49154</strain>
    </source>
</reference>